<reference evidence="2 3" key="1">
    <citation type="submission" date="2019-07" db="EMBL/GenBank/DDBJ databases">
        <authorList>
            <person name="Cremers G."/>
        </authorList>
    </citation>
    <scope>NUCLEOTIDE SEQUENCE [LARGE SCALE GENOMIC DNA]</scope>
</reference>
<evidence type="ECO:0000313" key="2">
    <source>
        <dbReference type="EMBL" id="VUZ85813.1"/>
    </source>
</evidence>
<dbReference type="EMBL" id="CABIKM010000034">
    <property type="protein sequence ID" value="VUZ85813.1"/>
    <property type="molecule type" value="Genomic_DNA"/>
</dbReference>
<name>A0A564ZKW9_9BACT</name>
<gene>
    <name evidence="2" type="ORF">MELA_02198</name>
</gene>
<evidence type="ECO:0000313" key="3">
    <source>
        <dbReference type="Proteomes" id="UP000334340"/>
    </source>
</evidence>
<protein>
    <recommendedName>
        <fullName evidence="4">Phosphoesterase</fullName>
    </recommendedName>
</protein>
<dbReference type="Proteomes" id="UP000334340">
    <property type="component" value="Unassembled WGS sequence"/>
</dbReference>
<feature type="region of interest" description="Disordered" evidence="1">
    <location>
        <begin position="1"/>
        <end position="20"/>
    </location>
</feature>
<dbReference type="Gene3D" id="1.10.606.10">
    <property type="entry name" value="Vanadium-containing Chloroperoxidase, domain 2"/>
    <property type="match status" value="1"/>
</dbReference>
<keyword evidence="3" id="KW-1185">Reference proteome</keyword>
<dbReference type="InterPro" id="IPR006311">
    <property type="entry name" value="TAT_signal"/>
</dbReference>
<evidence type="ECO:0008006" key="4">
    <source>
        <dbReference type="Google" id="ProtNLM"/>
    </source>
</evidence>
<dbReference type="GO" id="GO:0004601">
    <property type="term" value="F:peroxidase activity"/>
    <property type="evidence" value="ECO:0007669"/>
    <property type="project" value="InterPro"/>
</dbReference>
<dbReference type="InterPro" id="IPR016119">
    <property type="entry name" value="Br/Cl_peroxidase_C"/>
</dbReference>
<dbReference type="AlphaFoldDB" id="A0A564ZKW9"/>
<dbReference type="NCBIfam" id="TIGR01409">
    <property type="entry name" value="TAT_signal_seq"/>
    <property type="match status" value="1"/>
</dbReference>
<dbReference type="InterPro" id="IPR036938">
    <property type="entry name" value="PAP2/HPO_sf"/>
</dbReference>
<sequence>MDTEKTAMKDLADSQTERGKVSRRHFVKGAATIAAVAAAIPFEPLLGGKGAVAEASVVDYDSEDRAEASFNYRKRAAHTEKINVGVQPDNGDASRFTDFSGSYSKALLHDGLGVPNAAAWLSLRHALMTGEFEDFANIGVGTPGGGGNSKLNGPQVALAFDLQGLDSHATVIPPAPSVASTQTAAEQVEHYWAALLADVPFSRYLTNSLVAEAVADMNSLSYLGSPANDQFSFPVTPQNLFRGQFVPGDGNVQGPYVSQFMVQPTFCGVQPLSQRYQTFLPVGGGGSAYMTSVSEYQLVQNGGDSGRQLAFDPAFRFVRNGRDLAAYTHVDVLYQGYFTAFLVLTGIGASPNPGNPYIGSLTQKAFATLGGPDAAGTLAEMATRALKAAWHHKWIKDLRMRPEEYGALVHARLTNSSPFPQAAGALHGDVLNSAALPIIFSTYGSYLLPQAFPEGSPTHPCYPTGHGTVGGACVTVLKFFFDGSQRIRPLLRGTGRDVAVPSTNGLALHTYTGADRDNLDLNGELNKLAYNISFGHGIHAGIHFRSSTYWSILLGEQVALSILQDRARSYNEPFTVNITKFDGTTATITNQQH</sequence>
<evidence type="ECO:0000256" key="1">
    <source>
        <dbReference type="SAM" id="MobiDB-lite"/>
    </source>
</evidence>
<dbReference type="PROSITE" id="PS51318">
    <property type="entry name" value="TAT"/>
    <property type="match status" value="1"/>
</dbReference>
<proteinExistence type="predicted"/>
<dbReference type="SUPFAM" id="SSF48317">
    <property type="entry name" value="Acid phosphatase/Vanadium-dependent haloperoxidase"/>
    <property type="match status" value="1"/>
</dbReference>
<dbReference type="InterPro" id="IPR019546">
    <property type="entry name" value="TAT_signal_bac_arc"/>
</dbReference>
<organism evidence="2 3">
    <name type="scientific">Candidatus Methylomirabilis lanthanidiphila</name>
    <dbReference type="NCBI Taxonomy" id="2211376"/>
    <lineage>
        <taxon>Bacteria</taxon>
        <taxon>Candidatus Methylomirabilota</taxon>
        <taxon>Candidatus Methylomirabilia</taxon>
        <taxon>Candidatus Methylomirabilales</taxon>
        <taxon>Candidatus Methylomirabilaceae</taxon>
        <taxon>Candidatus Methylomirabilis</taxon>
    </lineage>
</organism>
<accession>A0A564ZKW9</accession>